<sequence length="192" mass="19448">MKKVLAAALAAGMLAAAGAHAAVIMHITESGGNVNVTASGSLDLAGAVYHHQQDYSTGIIPGDSNWYVALGNTPGLSWYQLTSTTLPFGISSNYFTSGVTSGDGFALWGYSGGTPLVGLADGYASGDAISSSMMISGQSIAGMTLIPGTYTFTLPSDTIILEIGNNVPEPASLALMLGGLAAGVTARRRTRA</sequence>
<dbReference type="Proteomes" id="UP001204151">
    <property type="component" value="Unassembled WGS sequence"/>
</dbReference>
<keyword evidence="1" id="KW-0732">Signal</keyword>
<feature type="signal peptide" evidence="1">
    <location>
        <begin position="1"/>
        <end position="21"/>
    </location>
</feature>
<proteinExistence type="predicted"/>
<evidence type="ECO:0000256" key="1">
    <source>
        <dbReference type="SAM" id="SignalP"/>
    </source>
</evidence>
<gene>
    <name evidence="3" type="ORF">NX784_02420</name>
</gene>
<dbReference type="EMBL" id="JANUGW010000002">
    <property type="protein sequence ID" value="MCS0580434.1"/>
    <property type="molecule type" value="Genomic_DNA"/>
</dbReference>
<dbReference type="RefSeq" id="WP_258815105.1">
    <property type="nucleotide sequence ID" value="NZ_JANUGW010000002.1"/>
</dbReference>
<name>A0ABT1ZKH9_9BURK</name>
<dbReference type="Pfam" id="PF07589">
    <property type="entry name" value="PEP-CTERM"/>
    <property type="match status" value="1"/>
</dbReference>
<organism evidence="3 4">
    <name type="scientific">Massilia pinisoli</name>
    <dbReference type="NCBI Taxonomy" id="1772194"/>
    <lineage>
        <taxon>Bacteria</taxon>
        <taxon>Pseudomonadati</taxon>
        <taxon>Pseudomonadota</taxon>
        <taxon>Betaproteobacteria</taxon>
        <taxon>Burkholderiales</taxon>
        <taxon>Oxalobacteraceae</taxon>
        <taxon>Telluria group</taxon>
        <taxon>Massilia</taxon>
    </lineage>
</organism>
<evidence type="ECO:0000259" key="2">
    <source>
        <dbReference type="Pfam" id="PF07589"/>
    </source>
</evidence>
<evidence type="ECO:0000313" key="4">
    <source>
        <dbReference type="Proteomes" id="UP001204151"/>
    </source>
</evidence>
<accession>A0ABT1ZKH9</accession>
<protein>
    <submittedName>
        <fullName evidence="3">PEP-CTERM sorting domain-containing protein</fullName>
    </submittedName>
</protein>
<dbReference type="NCBIfam" id="TIGR02595">
    <property type="entry name" value="PEP_CTERM"/>
    <property type="match status" value="1"/>
</dbReference>
<dbReference type="InterPro" id="IPR013424">
    <property type="entry name" value="Ice-binding_C"/>
</dbReference>
<keyword evidence="4" id="KW-1185">Reference proteome</keyword>
<reference evidence="3 4" key="1">
    <citation type="submission" date="2022-08" db="EMBL/GenBank/DDBJ databases">
        <title>Reclassification of Massilia species as members of the genera Telluria, Duganella, Pseudoduganella, Mokoshia gen. nov. and Zemynaea gen. nov. using orthogonal and non-orthogonal genome-based approaches.</title>
        <authorList>
            <person name="Bowman J.P."/>
        </authorList>
    </citation>
    <scope>NUCLEOTIDE SEQUENCE [LARGE SCALE GENOMIC DNA]</scope>
    <source>
        <strain evidence="3 4">JCM 31316</strain>
    </source>
</reference>
<feature type="chain" id="PRO_5046939829" evidence="1">
    <location>
        <begin position="22"/>
        <end position="192"/>
    </location>
</feature>
<evidence type="ECO:0000313" key="3">
    <source>
        <dbReference type="EMBL" id="MCS0580434.1"/>
    </source>
</evidence>
<feature type="domain" description="Ice-binding protein C-terminal" evidence="2">
    <location>
        <begin position="167"/>
        <end position="189"/>
    </location>
</feature>
<comment type="caution">
    <text evidence="3">The sequence shown here is derived from an EMBL/GenBank/DDBJ whole genome shotgun (WGS) entry which is preliminary data.</text>
</comment>